<organism evidence="2">
    <name type="scientific">Candidatus Heimdallarchaeum aukensis</name>
    <dbReference type="NCBI Taxonomy" id="2876573"/>
    <lineage>
        <taxon>Archaea</taxon>
        <taxon>Promethearchaeati</taxon>
        <taxon>Candidatus Heimdallarchaeota</taxon>
        <taxon>Candidatus Heimdallarchaeia (ex Rinke et al. 2021) (nom. nud.)</taxon>
        <taxon>Candidatus Heimdallarchaeales</taxon>
        <taxon>Candidatus Heimdallarchaeaceae</taxon>
        <taxon>Candidatus Heimdallarchaeum</taxon>
    </lineage>
</organism>
<comment type="similarity">
    <text evidence="1">Belongs to the UPF0282 family.</text>
</comment>
<dbReference type="HAMAP" id="MF_01406">
    <property type="entry name" value="UPF0282"/>
    <property type="match status" value="1"/>
</dbReference>
<proteinExistence type="inferred from homology"/>
<dbReference type="PIRSF" id="PIRSF004944">
    <property type="entry name" value="UCP004944_hydrls"/>
    <property type="match status" value="1"/>
</dbReference>
<dbReference type="Proteomes" id="UP001201020">
    <property type="component" value="Chromosome"/>
</dbReference>
<dbReference type="PANTHER" id="PTHR43546">
    <property type="entry name" value="UPF0173 METAL-DEPENDENT HYDROLASE MJ1163-RELATED"/>
    <property type="match status" value="1"/>
</dbReference>
<evidence type="ECO:0000256" key="1">
    <source>
        <dbReference type="HAMAP-Rule" id="MF_01406"/>
    </source>
</evidence>
<dbReference type="InterPro" id="IPR036866">
    <property type="entry name" value="RibonucZ/Hydroxyglut_hydro"/>
</dbReference>
<dbReference type="SUPFAM" id="SSF56281">
    <property type="entry name" value="Metallo-hydrolase/oxidoreductase"/>
    <property type="match status" value="1"/>
</dbReference>
<reference evidence="2" key="1">
    <citation type="journal article" date="2022" name="Nat. Microbiol.">
        <title>Unique mobile elements and scalable gene flow at the prokaryote-eukaryote boundary revealed by circularized Asgard archaea genomes.</title>
        <authorList>
            <person name="Wu F."/>
            <person name="Speth D.R."/>
            <person name="Philosof A."/>
            <person name="Cremiere A."/>
            <person name="Narayanan A."/>
            <person name="Barco R.A."/>
            <person name="Connon S.A."/>
            <person name="Amend J.P."/>
            <person name="Antoshechkin I.A."/>
            <person name="Orphan V.J."/>
        </authorList>
    </citation>
    <scope>NUCLEOTIDE SEQUENCE</scope>
    <source>
        <strain evidence="2">PM71</strain>
    </source>
</reference>
<protein>
    <recommendedName>
        <fullName evidence="1">UPF0282 protein K9W45_02580</fullName>
    </recommendedName>
</protein>
<dbReference type="PANTHER" id="PTHR43546:SF4">
    <property type="entry name" value="UPF0282 PROTEIN MJ1629"/>
    <property type="match status" value="1"/>
</dbReference>
<evidence type="ECO:0000313" key="2">
    <source>
        <dbReference type="EMBL" id="UJG41357.1"/>
    </source>
</evidence>
<sequence>MEIIPLACESLGTRSFSHLVITEDVKILIDPSVSLAPRRFRLNPHPLEIAASWISRETILKAVSLSEIIIQTHYHADHFTLPERRIYEFTNKNVFEKIYSKEKTIYAKDPENNINYNQKRRAKYLWKTKKRKLFEAEGISFQIGNTRIKFSEAVPHNIDERLGFVFETVIDDGKTKYLYTSDVSGPVSEKATEFILNEEPDILVLDGPTYYHPRVSKKEKEIAFKNLNIIVESIEEIYIEHHFLRKKNWKEKLEKEVETKLPAFSQIINLEPIILEAMRKELFKEIEVQEEFYSLLEQGLVNTDFYLKILKENNIDTYWQKIRKKIEKYCC</sequence>
<accession>A0A9Y1BM88</accession>
<dbReference type="Gene3D" id="3.60.15.10">
    <property type="entry name" value="Ribonuclease Z/Hydroxyacylglutathione hydrolase-like"/>
    <property type="match status" value="1"/>
</dbReference>
<name>A0A9Y1BM88_9ARCH</name>
<dbReference type="AlphaFoldDB" id="A0A9Y1BM88"/>
<dbReference type="InterPro" id="IPR050114">
    <property type="entry name" value="UPF0173_UPF0282_UlaG_hydrolase"/>
</dbReference>
<dbReference type="EMBL" id="CP084166">
    <property type="protein sequence ID" value="UJG41357.1"/>
    <property type="molecule type" value="Genomic_DNA"/>
</dbReference>
<dbReference type="InterPro" id="IPR014426">
    <property type="entry name" value="UPF0282_hydrls"/>
</dbReference>
<gene>
    <name evidence="2" type="ORF">K9W45_02580</name>
</gene>